<reference evidence="3" key="1">
    <citation type="journal article" date="2020" name="MBio">
        <title>Horizontal gene transfer to a defensive symbiont with a reduced genome amongst a multipartite beetle microbiome.</title>
        <authorList>
            <person name="Waterworth S.C."/>
            <person name="Florez L.V."/>
            <person name="Rees E.R."/>
            <person name="Hertweck C."/>
            <person name="Kaltenpoth M."/>
            <person name="Kwan J.C."/>
        </authorList>
    </citation>
    <scope>NUCLEOTIDE SEQUENCE [LARGE SCALE GENOMIC DNA]</scope>
</reference>
<sequence>MTLRQIPMLLVIVFGWLALVIDDDVMLRNQMALAALVALVVAVFTLWVSARK</sequence>
<organism evidence="2 3">
    <name type="scientific">Paracidovorax wautersii</name>
    <dbReference type="NCBI Taxonomy" id="1177982"/>
    <lineage>
        <taxon>Bacteria</taxon>
        <taxon>Pseudomonadati</taxon>
        <taxon>Pseudomonadota</taxon>
        <taxon>Betaproteobacteria</taxon>
        <taxon>Burkholderiales</taxon>
        <taxon>Comamonadaceae</taxon>
        <taxon>Paracidovorax</taxon>
    </lineage>
</organism>
<evidence type="ECO:0000313" key="3">
    <source>
        <dbReference type="Proteomes" id="UP000461670"/>
    </source>
</evidence>
<evidence type="ECO:0000256" key="1">
    <source>
        <dbReference type="SAM" id="Phobius"/>
    </source>
</evidence>
<dbReference type="EMBL" id="WNDQ01000061">
    <property type="protein sequence ID" value="KAF1019211.1"/>
    <property type="molecule type" value="Genomic_DNA"/>
</dbReference>
<protein>
    <submittedName>
        <fullName evidence="2">Uncharacterized protein</fullName>
    </submittedName>
</protein>
<proteinExistence type="predicted"/>
<gene>
    <name evidence="2" type="ORF">GAK30_03240</name>
</gene>
<keyword evidence="1" id="KW-1133">Transmembrane helix</keyword>
<evidence type="ECO:0000313" key="2">
    <source>
        <dbReference type="EMBL" id="KAF1019211.1"/>
    </source>
</evidence>
<dbReference type="AlphaFoldDB" id="A0A7V8FLF9"/>
<dbReference type="Proteomes" id="UP000461670">
    <property type="component" value="Unassembled WGS sequence"/>
</dbReference>
<keyword evidence="1" id="KW-0472">Membrane</keyword>
<accession>A0A7V8FLF9</accession>
<feature type="transmembrane region" description="Helical" evidence="1">
    <location>
        <begin position="32"/>
        <end position="50"/>
    </location>
</feature>
<comment type="caution">
    <text evidence="2">The sequence shown here is derived from an EMBL/GenBank/DDBJ whole genome shotgun (WGS) entry which is preliminary data.</text>
</comment>
<keyword evidence="1" id="KW-0812">Transmembrane</keyword>
<name>A0A7V8FLF9_9BURK</name>